<dbReference type="Proteomes" id="UP000325902">
    <property type="component" value="Unassembled WGS sequence"/>
</dbReference>
<dbReference type="InterPro" id="IPR054289">
    <property type="entry name" value="DUF7025"/>
</dbReference>
<proteinExistence type="predicted"/>
<evidence type="ECO:0000259" key="2">
    <source>
        <dbReference type="SMART" id="SM00382"/>
    </source>
</evidence>
<evidence type="ECO:0000313" key="4">
    <source>
        <dbReference type="Proteomes" id="UP000325902"/>
    </source>
</evidence>
<organism evidence="3 4">
    <name type="scientific">Lasiodiplodia theobromae</name>
    <dbReference type="NCBI Taxonomy" id="45133"/>
    <lineage>
        <taxon>Eukaryota</taxon>
        <taxon>Fungi</taxon>
        <taxon>Dikarya</taxon>
        <taxon>Ascomycota</taxon>
        <taxon>Pezizomycotina</taxon>
        <taxon>Dothideomycetes</taxon>
        <taxon>Dothideomycetes incertae sedis</taxon>
        <taxon>Botryosphaeriales</taxon>
        <taxon>Botryosphaeriaceae</taxon>
        <taxon>Lasiodiplodia</taxon>
    </lineage>
</organism>
<feature type="region of interest" description="Disordered" evidence="1">
    <location>
        <begin position="402"/>
        <end position="453"/>
    </location>
</feature>
<dbReference type="CDD" id="cd19481">
    <property type="entry name" value="RecA-like_protease"/>
    <property type="match status" value="1"/>
</dbReference>
<comment type="caution">
    <text evidence="3">The sequence shown here is derived from an EMBL/GenBank/DDBJ whole genome shotgun (WGS) entry which is preliminary data.</text>
</comment>
<name>A0A5N5D9Z8_9PEZI</name>
<accession>A0A5N5D9Z8</accession>
<dbReference type="OrthoDB" id="10042665at2759"/>
<dbReference type="AlphaFoldDB" id="A0A5N5D9Z8"/>
<feature type="compositionally biased region" description="Low complexity" evidence="1">
    <location>
        <begin position="24"/>
        <end position="34"/>
    </location>
</feature>
<feature type="region of interest" description="Disordered" evidence="1">
    <location>
        <begin position="1"/>
        <end position="66"/>
    </location>
</feature>
<feature type="compositionally biased region" description="Polar residues" evidence="1">
    <location>
        <begin position="8"/>
        <end position="21"/>
    </location>
</feature>
<evidence type="ECO:0000256" key="1">
    <source>
        <dbReference type="SAM" id="MobiDB-lite"/>
    </source>
</evidence>
<dbReference type="Pfam" id="PF00004">
    <property type="entry name" value="AAA"/>
    <property type="match status" value="1"/>
</dbReference>
<feature type="compositionally biased region" description="Basic and acidic residues" evidence="1">
    <location>
        <begin position="444"/>
        <end position="453"/>
    </location>
</feature>
<dbReference type="GO" id="GO:0016887">
    <property type="term" value="F:ATP hydrolysis activity"/>
    <property type="evidence" value="ECO:0007669"/>
    <property type="project" value="InterPro"/>
</dbReference>
<reference evidence="3 4" key="1">
    <citation type="journal article" date="2019" name="Sci. Rep.">
        <title>A multi-omics analysis of the grapevine pathogen Lasiodiplodia theobromae reveals that temperature affects the expression of virulence- and pathogenicity-related genes.</title>
        <authorList>
            <person name="Felix C."/>
            <person name="Meneses R."/>
            <person name="Goncalves M.F.M."/>
            <person name="Tilleman L."/>
            <person name="Duarte A.S."/>
            <person name="Jorrin-Novo J.V."/>
            <person name="Van de Peer Y."/>
            <person name="Deforce D."/>
            <person name="Van Nieuwerburgh F."/>
            <person name="Esteves A.C."/>
            <person name="Alves A."/>
        </authorList>
    </citation>
    <scope>NUCLEOTIDE SEQUENCE [LARGE SCALE GENOMIC DNA]</scope>
    <source>
        <strain evidence="3 4">LA-SOL3</strain>
    </source>
</reference>
<dbReference type="InterPro" id="IPR003959">
    <property type="entry name" value="ATPase_AAA_core"/>
</dbReference>
<dbReference type="InterPro" id="IPR003593">
    <property type="entry name" value="AAA+_ATPase"/>
</dbReference>
<protein>
    <submittedName>
        <fullName evidence="3">Protein CdcH</fullName>
    </submittedName>
</protein>
<dbReference type="Pfam" id="PF22942">
    <property type="entry name" value="DUF7025"/>
    <property type="match status" value="1"/>
</dbReference>
<sequence>MLSMFRKPSSSGSFVDVTDTSVEAPIPDSSTPATPSAPQPTPHPALTDDATGPSEPDTINNAKPTKGSLCSIRTLYEGLTNDDGHWEWQAEYPADLVRKGPAPVKIPPNGLYAVVVHQRRTGLRNAPPLRVESVTVQSPHIKAVLAPLLADHPNADQLRRGSLMLTPPFRELYDAWPAFEEAVHTTESTEAATHLRLLYDLTRRKVERLRRKQLPLDRCHKVTFDTLFTVFRPGTVVYHKDEEQFDRFYKVKAVDYGDMPGCGLFRSNPQSFTCSITCASLELDGTSLGWVDRVFCMDKWSGAKKLTELTIFPAELHPEYEDVRARVLERGRKWEALREKPTVVEYEGLSVKTIQPSNSLFGGAVQKAQMVNGRVIIDAAAYVTYSGILPLGLPQHGNGDYSKPPLTIIDQDEKDDEDGNDGSVEANDGYGSDSDSDDEESPDDEHGVGTHKDDVLKEPLSDENLLLASHVVSGFYLRSKTWVKLYIDPIKEVNWNHAAFDRLILPGNYKQLILAFVESQAQNRDVFDDIIEGKGQGIIMLLHGAPGLGKTLTAETVSDRLQKPLYSVQAGELGSNATDVEATLQRILDLAAKWDAVLLLDEADVFLEQRHHSDLERSKIVSVFLRLLEYYRGILFLTSNRVETFDEAFRSRIHLKINYPDLNAEAKIGIWKNFIEASRKKNGSNVSDANIRELAEYPLNGREIKNMVKTAQLLASREKWPLEMRHFKVCLDVMEDAKGEQGKSLGKTVGI</sequence>
<dbReference type="Gene3D" id="3.40.50.300">
    <property type="entry name" value="P-loop containing nucleotide triphosphate hydrolases"/>
    <property type="match status" value="1"/>
</dbReference>
<feature type="compositionally biased region" description="Acidic residues" evidence="1">
    <location>
        <begin position="434"/>
        <end position="443"/>
    </location>
</feature>
<dbReference type="SUPFAM" id="SSF52540">
    <property type="entry name" value="P-loop containing nucleoside triphosphate hydrolases"/>
    <property type="match status" value="1"/>
</dbReference>
<dbReference type="PANTHER" id="PTHR46411">
    <property type="entry name" value="FAMILY ATPASE, PUTATIVE-RELATED"/>
    <property type="match status" value="1"/>
</dbReference>
<dbReference type="GO" id="GO:0005524">
    <property type="term" value="F:ATP binding"/>
    <property type="evidence" value="ECO:0007669"/>
    <property type="project" value="InterPro"/>
</dbReference>
<gene>
    <name evidence="3" type="primary">cdcH_1</name>
    <name evidence="3" type="ORF">DBV05_g6710</name>
</gene>
<dbReference type="EMBL" id="VCHE01000041">
    <property type="protein sequence ID" value="KAB2574626.1"/>
    <property type="molecule type" value="Genomic_DNA"/>
</dbReference>
<dbReference type="SMART" id="SM00382">
    <property type="entry name" value="AAA"/>
    <property type="match status" value="1"/>
</dbReference>
<feature type="compositionally biased region" description="Acidic residues" evidence="1">
    <location>
        <begin position="410"/>
        <end position="420"/>
    </location>
</feature>
<feature type="domain" description="AAA+ ATPase" evidence="2">
    <location>
        <begin position="536"/>
        <end position="663"/>
    </location>
</feature>
<dbReference type="PANTHER" id="PTHR46411:SF3">
    <property type="entry name" value="AAA+ ATPASE DOMAIN-CONTAINING PROTEIN"/>
    <property type="match status" value="1"/>
</dbReference>
<evidence type="ECO:0000313" key="3">
    <source>
        <dbReference type="EMBL" id="KAB2574626.1"/>
    </source>
</evidence>
<keyword evidence="4" id="KW-1185">Reference proteome</keyword>
<dbReference type="InterPro" id="IPR027417">
    <property type="entry name" value="P-loop_NTPase"/>
</dbReference>